<dbReference type="Proteomes" id="UP000176288">
    <property type="component" value="Chromosome"/>
</dbReference>
<sequence length="146" mass="15937">MFEALGLRSQLEAEDGTVVVPFTNMAFICQINDGGIFSVHGLWRGDLSEPADLAEISNLVQHHNATALMPKVYISANPEGAPQLHTEANTIVMAGMTDDQLSEYLQASLSLSMRVATVLEEALPHLVTWQDELPDVSDQDETEKDA</sequence>
<dbReference type="AlphaFoldDB" id="A0A1D9MI17"/>
<dbReference type="STRING" id="1912795.BK816_00525"/>
<evidence type="ECO:0000313" key="2">
    <source>
        <dbReference type="Proteomes" id="UP000176288"/>
    </source>
</evidence>
<gene>
    <name evidence="1" type="ORF">BK816_00525</name>
</gene>
<evidence type="ECO:0000313" key="1">
    <source>
        <dbReference type="EMBL" id="AOZ71961.1"/>
    </source>
</evidence>
<organism evidence="1 2">
    <name type="scientific">Boudabousia tangfeifanii</name>
    <dbReference type="NCBI Taxonomy" id="1912795"/>
    <lineage>
        <taxon>Bacteria</taxon>
        <taxon>Bacillati</taxon>
        <taxon>Actinomycetota</taxon>
        <taxon>Actinomycetes</taxon>
        <taxon>Actinomycetales</taxon>
        <taxon>Actinomycetaceae</taxon>
        <taxon>Boudabousia</taxon>
    </lineage>
</organism>
<dbReference type="EMBL" id="CP017812">
    <property type="protein sequence ID" value="AOZ71961.1"/>
    <property type="molecule type" value="Genomic_DNA"/>
</dbReference>
<dbReference type="KEGG" id="avu:BK816_00525"/>
<proteinExistence type="predicted"/>
<accession>A0A1D9MI17</accession>
<protein>
    <recommendedName>
        <fullName evidence="3">Sensory transduction regulator</fullName>
    </recommendedName>
</protein>
<dbReference type="Pfam" id="PF10722">
    <property type="entry name" value="YbjN"/>
    <property type="match status" value="1"/>
</dbReference>
<evidence type="ECO:0008006" key="3">
    <source>
        <dbReference type="Google" id="ProtNLM"/>
    </source>
</evidence>
<reference evidence="1 2" key="1">
    <citation type="submission" date="2016-10" db="EMBL/GenBank/DDBJ databases">
        <title>Actinomyces aegypiusis sp. nov., isolated from the Aegypius monachus in Qinghai Tibet Plateau China.</title>
        <authorList>
            <person name="Wang Y."/>
        </authorList>
    </citation>
    <scope>NUCLEOTIDE SEQUENCE [LARGE SCALE GENOMIC DNA]</scope>
    <source>
        <strain evidence="1 2">VUL4_3</strain>
    </source>
</reference>
<keyword evidence="2" id="KW-1185">Reference proteome</keyword>
<name>A0A1D9MI17_9ACTO</name>
<dbReference type="InterPro" id="IPR019660">
    <property type="entry name" value="Put_sensory_transdc_reg_YbjN"/>
</dbReference>